<evidence type="ECO:0000256" key="1">
    <source>
        <dbReference type="ARBA" id="ARBA00004555"/>
    </source>
</evidence>
<dbReference type="GO" id="GO:0000747">
    <property type="term" value="P:conjugation with cellular fusion"/>
    <property type="evidence" value="ECO:0007669"/>
    <property type="project" value="EnsemblFungi"/>
</dbReference>
<evidence type="ECO:0000256" key="4">
    <source>
        <dbReference type="ARBA" id="ARBA00071189"/>
    </source>
</evidence>
<evidence type="ECO:0000313" key="9">
    <source>
        <dbReference type="Proteomes" id="UP000005627"/>
    </source>
</evidence>
<feature type="region of interest" description="Disordered" evidence="5">
    <location>
        <begin position="298"/>
        <end position="663"/>
    </location>
</feature>
<dbReference type="PROSITE" id="PS50172">
    <property type="entry name" value="BRCT"/>
    <property type="match status" value="1"/>
</dbReference>
<feature type="compositionally biased region" description="Basic and acidic residues" evidence="5">
    <location>
        <begin position="343"/>
        <end position="358"/>
    </location>
</feature>
<dbReference type="KEGG" id="tdl:TDEL_0D02950"/>
<dbReference type="InterPro" id="IPR001357">
    <property type="entry name" value="BRCT_dom"/>
</dbReference>
<feature type="compositionally biased region" description="Low complexity" evidence="5">
    <location>
        <begin position="478"/>
        <end position="494"/>
    </location>
</feature>
<dbReference type="InParanoid" id="G8ZTD5"/>
<dbReference type="PANTHER" id="PTHR47351">
    <property type="entry name" value="CHITIN BIOSYNTHESIS PROTEIN CHS5"/>
    <property type="match status" value="1"/>
</dbReference>
<dbReference type="GO" id="GO:0006893">
    <property type="term" value="P:Golgi to plasma membrane transport"/>
    <property type="evidence" value="ECO:0007669"/>
    <property type="project" value="EnsemblFungi"/>
</dbReference>
<dbReference type="SUPFAM" id="SSF52113">
    <property type="entry name" value="BRCT domain"/>
    <property type="match status" value="1"/>
</dbReference>
<dbReference type="SMART" id="SM00292">
    <property type="entry name" value="BRCT"/>
    <property type="match status" value="1"/>
</dbReference>
<dbReference type="GO" id="GO:0046983">
    <property type="term" value="F:protein dimerization activity"/>
    <property type="evidence" value="ECO:0007669"/>
    <property type="project" value="InterPro"/>
</dbReference>
<dbReference type="GO" id="GO:0000282">
    <property type="term" value="P:cellular bud site selection"/>
    <property type="evidence" value="ECO:0007669"/>
    <property type="project" value="EnsemblFungi"/>
</dbReference>
<feature type="domain" description="Fibronectin type-III" evidence="7">
    <location>
        <begin position="78"/>
        <end position="168"/>
    </location>
</feature>
<evidence type="ECO:0000259" key="6">
    <source>
        <dbReference type="PROSITE" id="PS50172"/>
    </source>
</evidence>
<dbReference type="Pfam" id="PF16892">
    <property type="entry name" value="CHS5_N"/>
    <property type="match status" value="1"/>
</dbReference>
<feature type="domain" description="BRCT" evidence="6">
    <location>
        <begin position="166"/>
        <end position="261"/>
    </location>
</feature>
<dbReference type="InterPro" id="IPR036116">
    <property type="entry name" value="FN3_sf"/>
</dbReference>
<dbReference type="EMBL" id="HE616745">
    <property type="protein sequence ID" value="CCE91879.1"/>
    <property type="molecule type" value="Genomic_DNA"/>
</dbReference>
<sequence length="663" mass="73884">MSQVDVLLTVGKLDASLALLTTEDHHVIEFPTVLLPDDVKAGSIVKLSVSQTLEEERKQRDLFREIQAKILEKYGTHKPKPPVLKIVNVTQTSCVLAWDQLELGSSCLKSLVLYRQGVRSTVIPCPLKSNTTKISGLSVDTDYEFELKLTTTSGQLWSEKVKMHTHKMTDMSGITVCLGPLDPLLNISGAQIAQSLSQMGARPLQRRVAIDTTHFVTNDAENDDDPELMKAKNSNIPIVRPEWVRASEMERRIIGVRGFYLDADQGILKSYQFPPATDEFKAKFAKLKSGETTDSVNLEKKLPTIDGSQPAPKEDDVEDVGLTEEDLNVTSDQPVNGAGEEEVYQKQEGEKSHSKELTDSEVQEGIENGEPSKLEQMESKTEEPVKSKQPVTNEQAGANDELVAEESITKELPAEQKQANVELQDEGQKPVESEQITETTEPFIEAPVTTEKAAEPPSVEPVKDFQEEVPAEPEQPVEQEQQTELQQAAEPVQPVEEEQQTKLEQATEPEQQAERTEERQPIEEEQPTEKEQPLEKEQPVDSEQPAERESPFEAEQPTEKEQPAESEPPLETEQPTEKEQPAESEPPLETEQPIKKEQPSDARQSDKKLDETDDQPAEAEQLADVNNPLEPAEPVSESTSEPTAEPSAPRSSKKNKKKKNKKK</sequence>
<proteinExistence type="inferred from homology"/>
<reference evidence="8 9" key="1">
    <citation type="journal article" date="2011" name="Proc. Natl. Acad. Sci. U.S.A.">
        <title>Evolutionary erosion of yeast sex chromosomes by mating-type switching accidents.</title>
        <authorList>
            <person name="Gordon J.L."/>
            <person name="Armisen D."/>
            <person name="Proux-Wera E."/>
            <person name="Oheigeartaigh S.S."/>
            <person name="Byrne K.P."/>
            <person name="Wolfe K.H."/>
        </authorList>
    </citation>
    <scope>NUCLEOTIDE SEQUENCE [LARGE SCALE GENOMIC DNA]</scope>
    <source>
        <strain evidence="9">ATCC 10662 / CBS 1146 / NBRC 0425 / NCYC 2629 / NRRL Y-866</strain>
    </source>
</reference>
<dbReference type="RefSeq" id="XP_003681090.1">
    <property type="nucleotide sequence ID" value="XM_003681042.1"/>
</dbReference>
<dbReference type="GO" id="GO:0006032">
    <property type="term" value="P:chitin catabolic process"/>
    <property type="evidence" value="ECO:0007669"/>
    <property type="project" value="EnsemblFungi"/>
</dbReference>
<dbReference type="eggNOG" id="KOG1181">
    <property type="taxonomic scope" value="Eukaryota"/>
</dbReference>
<dbReference type="Gene3D" id="6.20.120.50">
    <property type="match status" value="1"/>
</dbReference>
<comment type="subcellular location">
    <subcellularLocation>
        <location evidence="1">Golgi apparatus</location>
    </subcellularLocation>
</comment>
<dbReference type="InterPro" id="IPR003961">
    <property type="entry name" value="FN3_dom"/>
</dbReference>
<dbReference type="InterPro" id="IPR013783">
    <property type="entry name" value="Ig-like_fold"/>
</dbReference>
<dbReference type="GO" id="GO:0005802">
    <property type="term" value="C:trans-Golgi network"/>
    <property type="evidence" value="ECO:0007669"/>
    <property type="project" value="TreeGrafter"/>
</dbReference>
<dbReference type="InterPro" id="IPR036420">
    <property type="entry name" value="BRCT_dom_sf"/>
</dbReference>
<accession>G8ZTD5</accession>
<dbReference type="InterPro" id="IPR052827">
    <property type="entry name" value="CHS_Export/Cell_Fusion_Reg"/>
</dbReference>
<dbReference type="SUPFAM" id="SSF49265">
    <property type="entry name" value="Fibronectin type III"/>
    <property type="match status" value="1"/>
</dbReference>
<feature type="compositionally biased region" description="Basic and acidic residues" evidence="5">
    <location>
        <begin position="370"/>
        <end position="386"/>
    </location>
</feature>
<evidence type="ECO:0000313" key="8">
    <source>
        <dbReference type="EMBL" id="CCE91879.1"/>
    </source>
</evidence>
<dbReference type="AlphaFoldDB" id="G8ZTD5"/>
<dbReference type="HOGENOM" id="CLU_019904_3_0_1"/>
<dbReference type="Pfam" id="PF00533">
    <property type="entry name" value="BRCT"/>
    <property type="match status" value="1"/>
</dbReference>
<keyword evidence="2" id="KW-0333">Golgi apparatus</keyword>
<evidence type="ECO:0000259" key="7">
    <source>
        <dbReference type="PROSITE" id="PS50853"/>
    </source>
</evidence>
<dbReference type="InterPro" id="IPR031673">
    <property type="entry name" value="Chs5_N"/>
</dbReference>
<keyword evidence="9" id="KW-1185">Reference proteome</keyword>
<dbReference type="Pfam" id="PF16893">
    <property type="entry name" value="fn3_2"/>
    <property type="match status" value="1"/>
</dbReference>
<name>G8ZTD5_TORDE</name>
<dbReference type="GO" id="GO:0006355">
    <property type="term" value="P:regulation of DNA-templated transcription"/>
    <property type="evidence" value="ECO:0007669"/>
    <property type="project" value="EnsemblFungi"/>
</dbReference>
<dbReference type="FunFam" id="3.40.50.10190:FF:000077">
    <property type="entry name" value="Chitin biosynthesis protein CHS5"/>
    <property type="match status" value="1"/>
</dbReference>
<evidence type="ECO:0000256" key="5">
    <source>
        <dbReference type="SAM" id="MobiDB-lite"/>
    </source>
</evidence>
<feature type="compositionally biased region" description="Basic residues" evidence="5">
    <location>
        <begin position="651"/>
        <end position="663"/>
    </location>
</feature>
<comment type="similarity">
    <text evidence="3">Belongs to the CHS5 family.</text>
</comment>
<dbReference type="InterPro" id="IPR031669">
    <property type="entry name" value="Fn3_2"/>
</dbReference>
<feature type="compositionally biased region" description="Acidic residues" evidence="5">
    <location>
        <begin position="315"/>
        <end position="327"/>
    </location>
</feature>
<dbReference type="OrthoDB" id="245697at2759"/>
<dbReference type="Gene3D" id="3.40.50.10190">
    <property type="entry name" value="BRCT domain"/>
    <property type="match status" value="1"/>
</dbReference>
<feature type="compositionally biased region" description="Basic and acidic residues" evidence="5">
    <location>
        <begin position="512"/>
        <end position="563"/>
    </location>
</feature>
<dbReference type="Proteomes" id="UP000005627">
    <property type="component" value="Chromosome 4"/>
</dbReference>
<gene>
    <name evidence="8" type="primary">TDEL0D02950</name>
    <name evidence="8" type="ORF">TDEL_0D02950</name>
</gene>
<dbReference type="Gene3D" id="2.60.40.10">
    <property type="entry name" value="Immunoglobulins"/>
    <property type="match status" value="1"/>
</dbReference>
<dbReference type="PANTHER" id="PTHR47351:SF1">
    <property type="entry name" value="CHITIN BIOSYNTHESIS PROTEIN CHS5"/>
    <property type="match status" value="1"/>
</dbReference>
<feature type="compositionally biased region" description="Basic and acidic residues" evidence="5">
    <location>
        <begin position="592"/>
        <end position="610"/>
    </location>
</feature>
<organism evidence="8 9">
    <name type="scientific">Torulaspora delbrueckii</name>
    <name type="common">Yeast</name>
    <name type="synonym">Candida colliculosa</name>
    <dbReference type="NCBI Taxonomy" id="4950"/>
    <lineage>
        <taxon>Eukaryota</taxon>
        <taxon>Fungi</taxon>
        <taxon>Dikarya</taxon>
        <taxon>Ascomycota</taxon>
        <taxon>Saccharomycotina</taxon>
        <taxon>Saccharomycetes</taxon>
        <taxon>Saccharomycetales</taxon>
        <taxon>Saccharomycetaceae</taxon>
        <taxon>Torulaspora</taxon>
    </lineage>
</organism>
<dbReference type="CDD" id="cd00063">
    <property type="entry name" value="FN3"/>
    <property type="match status" value="1"/>
</dbReference>
<protein>
    <recommendedName>
        <fullName evidence="4">Chitin biosynthesis protein CHS5</fullName>
    </recommendedName>
</protein>
<dbReference type="PROSITE" id="PS50853">
    <property type="entry name" value="FN3"/>
    <property type="match status" value="1"/>
</dbReference>
<evidence type="ECO:0000256" key="3">
    <source>
        <dbReference type="ARBA" id="ARBA00060872"/>
    </source>
</evidence>
<dbReference type="GO" id="GO:0030476">
    <property type="term" value="P:ascospore wall assembly"/>
    <property type="evidence" value="ECO:0007669"/>
    <property type="project" value="EnsemblFungi"/>
</dbReference>
<dbReference type="FunCoup" id="G8ZTD5">
    <property type="interactions" value="114"/>
</dbReference>
<dbReference type="STRING" id="1076872.G8ZTD5"/>
<dbReference type="GO" id="GO:0034044">
    <property type="term" value="C:exomer complex"/>
    <property type="evidence" value="ECO:0007669"/>
    <property type="project" value="EnsemblFungi"/>
</dbReference>
<feature type="compositionally biased region" description="Acidic residues" evidence="5">
    <location>
        <begin position="467"/>
        <end position="477"/>
    </location>
</feature>
<evidence type="ECO:0000256" key="2">
    <source>
        <dbReference type="ARBA" id="ARBA00023034"/>
    </source>
</evidence>
<dbReference type="CDD" id="cd13945">
    <property type="entry name" value="Chs5_N"/>
    <property type="match status" value="1"/>
</dbReference>
<dbReference type="GO" id="GO:0031267">
    <property type="term" value="F:small GTPase binding"/>
    <property type="evidence" value="ECO:0007669"/>
    <property type="project" value="EnsemblFungi"/>
</dbReference>
<feature type="compositionally biased region" description="Low complexity" evidence="5">
    <location>
        <begin position="630"/>
        <end position="649"/>
    </location>
</feature>
<dbReference type="GeneID" id="11502314"/>